<evidence type="ECO:0000259" key="4">
    <source>
        <dbReference type="Pfam" id="PF05569"/>
    </source>
</evidence>
<feature type="region of interest" description="Disordered" evidence="2">
    <location>
        <begin position="474"/>
        <end position="573"/>
    </location>
</feature>
<feature type="compositionally biased region" description="Basic and acidic residues" evidence="2">
    <location>
        <begin position="387"/>
        <end position="401"/>
    </location>
</feature>
<feature type="compositionally biased region" description="Basic and acidic residues" evidence="2">
    <location>
        <begin position="481"/>
        <end position="563"/>
    </location>
</feature>
<sequence>MIWEPLSDPIFFQLTMALIHFVWQGALIWLLWVGAMRYSARPETRYLAGVVALFALAACPIVTACLTPQQPPVVIDATSLIAAAEISGEEVVDETGLLTAGLTEESNAETAAMTPADTSLGVNLVYRFQPILLSAWLVGVLLFGGRLIFAYAATVWLRTEGARLESSIQTIADQISRRIGFLTTPAIGVSSRIGEAMTLGILQPMVLLPTAWLTELSPDVLEAVIAHELAHIRRGDLWINAAQRVIEALFFYHPAVWCISRQVRVEREFCCDEMAILATGRRVQYAQSLELVARRQLEPAAAVLATPFLGDRTMNLLNRVRHALGIAPGPESARLLPVGIALVVVPVGLWVAVAMLSSPRVLADDDRPHEEREFLDEGEFGYGAPPRGERNFVRPPRREGEPGFFGPPPRREGEFGPPPRREGDFGPPPRREGEMAPHSHQEMIGLLREEMHMLRREMHMLREEMHMLRMQHRINKLEGVPPRDSDRPRPEDMRDGDRPRPEDMRDGDRPRPEGMRYGDRPRPEGMRYGDRPRPEGMRDGDRPRPEGMRDGDRPRPEGPRDGEAAAAPSPYIE</sequence>
<dbReference type="CDD" id="cd07341">
    <property type="entry name" value="M56_BlaR1_MecR1_like"/>
    <property type="match status" value="1"/>
</dbReference>
<feature type="coiled-coil region" evidence="1">
    <location>
        <begin position="444"/>
        <end position="471"/>
    </location>
</feature>
<feature type="transmembrane region" description="Helical" evidence="3">
    <location>
        <begin position="12"/>
        <end position="34"/>
    </location>
</feature>
<dbReference type="RefSeq" id="WP_146428796.1">
    <property type="nucleotide sequence ID" value="NZ_SJPF01000001.1"/>
</dbReference>
<dbReference type="InterPro" id="IPR008756">
    <property type="entry name" value="Peptidase_M56"/>
</dbReference>
<organism evidence="5 6">
    <name type="scientific">Blastopirellula retiformator</name>
    <dbReference type="NCBI Taxonomy" id="2527970"/>
    <lineage>
        <taxon>Bacteria</taxon>
        <taxon>Pseudomonadati</taxon>
        <taxon>Planctomycetota</taxon>
        <taxon>Planctomycetia</taxon>
        <taxon>Pirellulales</taxon>
        <taxon>Pirellulaceae</taxon>
        <taxon>Blastopirellula</taxon>
    </lineage>
</organism>
<feature type="transmembrane region" description="Helical" evidence="3">
    <location>
        <begin position="46"/>
        <end position="64"/>
    </location>
</feature>
<gene>
    <name evidence="5" type="primary">mecR1</name>
    <name evidence="5" type="ORF">Enr8_02480</name>
</gene>
<evidence type="ECO:0000313" key="5">
    <source>
        <dbReference type="EMBL" id="TWT38555.1"/>
    </source>
</evidence>
<keyword evidence="6" id="KW-1185">Reference proteome</keyword>
<evidence type="ECO:0000256" key="2">
    <source>
        <dbReference type="SAM" id="MobiDB-lite"/>
    </source>
</evidence>
<proteinExistence type="predicted"/>
<evidence type="ECO:0000256" key="3">
    <source>
        <dbReference type="SAM" id="Phobius"/>
    </source>
</evidence>
<dbReference type="EMBL" id="SJPF01000001">
    <property type="protein sequence ID" value="TWT38555.1"/>
    <property type="molecule type" value="Genomic_DNA"/>
</dbReference>
<feature type="domain" description="Peptidase M56" evidence="4">
    <location>
        <begin position="91"/>
        <end position="289"/>
    </location>
</feature>
<feature type="transmembrane region" description="Helical" evidence="3">
    <location>
        <begin position="335"/>
        <end position="356"/>
    </location>
</feature>
<evidence type="ECO:0000256" key="1">
    <source>
        <dbReference type="SAM" id="Coils"/>
    </source>
</evidence>
<feature type="compositionally biased region" description="Basic and acidic residues" evidence="2">
    <location>
        <begin position="409"/>
        <end position="439"/>
    </location>
</feature>
<protein>
    <submittedName>
        <fullName evidence="5">Methicillin resistance mecR1 protein</fullName>
    </submittedName>
</protein>
<keyword evidence="3" id="KW-1133">Transmembrane helix</keyword>
<keyword evidence="3" id="KW-0812">Transmembrane</keyword>
<dbReference type="Pfam" id="PF05569">
    <property type="entry name" value="Peptidase_M56"/>
    <property type="match status" value="1"/>
</dbReference>
<evidence type="ECO:0000313" key="6">
    <source>
        <dbReference type="Proteomes" id="UP000318878"/>
    </source>
</evidence>
<keyword evidence="3" id="KW-0472">Membrane</keyword>
<dbReference type="PANTHER" id="PTHR34978:SF3">
    <property type="entry name" value="SLR0241 PROTEIN"/>
    <property type="match status" value="1"/>
</dbReference>
<dbReference type="Gene3D" id="3.30.2010.10">
    <property type="entry name" value="Metalloproteases ('zincins'), catalytic domain"/>
    <property type="match status" value="1"/>
</dbReference>
<dbReference type="InterPro" id="IPR052173">
    <property type="entry name" value="Beta-lactam_resp_regulator"/>
</dbReference>
<keyword evidence="1" id="KW-0175">Coiled coil</keyword>
<reference evidence="5 6" key="1">
    <citation type="submission" date="2019-02" db="EMBL/GenBank/DDBJ databases">
        <title>Deep-cultivation of Planctomycetes and their phenomic and genomic characterization uncovers novel biology.</title>
        <authorList>
            <person name="Wiegand S."/>
            <person name="Jogler M."/>
            <person name="Boedeker C."/>
            <person name="Pinto D."/>
            <person name="Vollmers J."/>
            <person name="Rivas-Marin E."/>
            <person name="Kohn T."/>
            <person name="Peeters S.H."/>
            <person name="Heuer A."/>
            <person name="Rast P."/>
            <person name="Oberbeckmann S."/>
            <person name="Bunk B."/>
            <person name="Jeske O."/>
            <person name="Meyerdierks A."/>
            <person name="Storesund J.E."/>
            <person name="Kallscheuer N."/>
            <person name="Luecker S."/>
            <person name="Lage O.M."/>
            <person name="Pohl T."/>
            <person name="Merkel B.J."/>
            <person name="Hornburger P."/>
            <person name="Mueller R.-W."/>
            <person name="Bruemmer F."/>
            <person name="Labrenz M."/>
            <person name="Spormann A.M."/>
            <person name="Op Den Camp H."/>
            <person name="Overmann J."/>
            <person name="Amann R."/>
            <person name="Jetten M.S.M."/>
            <person name="Mascher T."/>
            <person name="Medema M.H."/>
            <person name="Devos D.P."/>
            <person name="Kaster A.-K."/>
            <person name="Ovreas L."/>
            <person name="Rohde M."/>
            <person name="Galperin M.Y."/>
            <person name="Jogler C."/>
        </authorList>
    </citation>
    <scope>NUCLEOTIDE SEQUENCE [LARGE SCALE GENOMIC DNA]</scope>
    <source>
        <strain evidence="5 6">Enr8</strain>
    </source>
</reference>
<accession>A0A5C5VL46</accession>
<comment type="caution">
    <text evidence="5">The sequence shown here is derived from an EMBL/GenBank/DDBJ whole genome shotgun (WGS) entry which is preliminary data.</text>
</comment>
<dbReference type="PANTHER" id="PTHR34978">
    <property type="entry name" value="POSSIBLE SENSOR-TRANSDUCER PROTEIN BLAR"/>
    <property type="match status" value="1"/>
</dbReference>
<feature type="transmembrane region" description="Helical" evidence="3">
    <location>
        <begin position="133"/>
        <end position="157"/>
    </location>
</feature>
<name>A0A5C5VL46_9BACT</name>
<feature type="region of interest" description="Disordered" evidence="2">
    <location>
        <begin position="375"/>
        <end position="439"/>
    </location>
</feature>
<dbReference type="AlphaFoldDB" id="A0A5C5VL46"/>
<dbReference type="OrthoDB" id="291597at2"/>
<dbReference type="Proteomes" id="UP000318878">
    <property type="component" value="Unassembled WGS sequence"/>
</dbReference>